<dbReference type="PANTHER" id="PTHR33531:SF7">
    <property type="entry name" value="HYPOTHETICAL MEMBRANE PROTEIN, CONSERVED"/>
    <property type="match status" value="1"/>
</dbReference>
<dbReference type="InterPro" id="IPR009078">
    <property type="entry name" value="Ferritin-like_SF"/>
</dbReference>
<reference evidence="2 3" key="2">
    <citation type="journal article" date="2021" name="Int. J. Syst. Evol. Microbiol.">
        <title>Isolation and Polyphasic Characterization of Desulfuromonas versatilis sp. Nov., an Electrogenic Bacteria Capable of Versatile Metabolism Isolated from a Graphene Oxide-Reducing Enrichment Culture.</title>
        <authorList>
            <person name="Xie L."/>
            <person name="Yoshida N."/>
            <person name="Ishii S."/>
            <person name="Meng L."/>
        </authorList>
    </citation>
    <scope>NUCLEOTIDE SEQUENCE [LARGE SCALE GENOMIC DNA]</scope>
    <source>
        <strain evidence="2 3">NIT-T3</strain>
    </source>
</reference>
<organism evidence="2 3">
    <name type="scientific">Desulfuromonas versatilis</name>
    <dbReference type="NCBI Taxonomy" id="2802975"/>
    <lineage>
        <taxon>Bacteria</taxon>
        <taxon>Pseudomonadati</taxon>
        <taxon>Thermodesulfobacteriota</taxon>
        <taxon>Desulfuromonadia</taxon>
        <taxon>Desulfuromonadales</taxon>
        <taxon>Desulfuromonadaceae</taxon>
        <taxon>Desulfuromonas</taxon>
    </lineage>
</organism>
<dbReference type="SUPFAM" id="SSF47240">
    <property type="entry name" value="Ferritin-like"/>
    <property type="match status" value="1"/>
</dbReference>
<dbReference type="RefSeq" id="WP_221251117.1">
    <property type="nucleotide sequence ID" value="NZ_AP024355.1"/>
</dbReference>
<dbReference type="CDD" id="cd01045">
    <property type="entry name" value="Ferritin_like_AB"/>
    <property type="match status" value="1"/>
</dbReference>
<dbReference type="Pfam" id="PF02915">
    <property type="entry name" value="Rubrerythrin"/>
    <property type="match status" value="1"/>
</dbReference>
<proteinExistence type="predicted"/>
<reference evidence="2 3" key="1">
    <citation type="journal article" date="2016" name="C (Basel)">
        <title>Selective Growth of and Electricity Production by Marine Exoelectrogenic Bacteria in Self-Aggregated Hydrogel of Microbially Reduced Graphene Oxide.</title>
        <authorList>
            <person name="Yoshida N."/>
            <person name="Goto Y."/>
            <person name="Miyata Y."/>
        </authorList>
    </citation>
    <scope>NUCLEOTIDE SEQUENCE [LARGE SCALE GENOMIC DNA]</scope>
    <source>
        <strain evidence="2 3">NIT-T3</strain>
    </source>
</reference>
<evidence type="ECO:0000313" key="2">
    <source>
        <dbReference type="EMBL" id="BCR03654.1"/>
    </source>
</evidence>
<protein>
    <submittedName>
        <fullName evidence="2">Ferritin</fullName>
    </submittedName>
</protein>
<accession>A0ABN6DVV7</accession>
<name>A0ABN6DVV7_9BACT</name>
<dbReference type="Proteomes" id="UP001319827">
    <property type="component" value="Chromosome"/>
</dbReference>
<dbReference type="PANTHER" id="PTHR33531">
    <property type="entry name" value="RUBRERYTHRIN SUBFAMILY"/>
    <property type="match status" value="1"/>
</dbReference>
<dbReference type="InterPro" id="IPR003251">
    <property type="entry name" value="Rr_diiron-bd_dom"/>
</dbReference>
<gene>
    <name evidence="2" type="ORF">DESUT3_07230</name>
</gene>
<evidence type="ECO:0000313" key="3">
    <source>
        <dbReference type="Proteomes" id="UP001319827"/>
    </source>
</evidence>
<feature type="domain" description="Rubrerythrin diiron-binding" evidence="1">
    <location>
        <begin position="9"/>
        <end position="144"/>
    </location>
</feature>
<dbReference type="EMBL" id="AP024355">
    <property type="protein sequence ID" value="BCR03654.1"/>
    <property type="molecule type" value="Genomic_DNA"/>
</dbReference>
<dbReference type="Gene3D" id="1.20.1260.10">
    <property type="match status" value="1"/>
</dbReference>
<evidence type="ECO:0000259" key="1">
    <source>
        <dbReference type="Pfam" id="PF02915"/>
    </source>
</evidence>
<keyword evidence="3" id="KW-1185">Reference proteome</keyword>
<dbReference type="InterPro" id="IPR012347">
    <property type="entry name" value="Ferritin-like"/>
</dbReference>
<sequence>MFENVDIQEAIKRSIQTEKNARDFYRLGAKHIKNERARKTFEFLAREEAEHASWFYDIYEGDDIPDFDAFMAVDPQKDSDWLSDLEKAQMEELNEHKALELAMDKELKLEKALREMAAKIKNPGVSAVFMKNAESTHEHYELIESEYAHLMGMVHETDIDTYVRE</sequence>